<dbReference type="AlphaFoldDB" id="A0A1G7UB42"/>
<keyword evidence="5" id="KW-1133">Transmembrane helix</keyword>
<dbReference type="SUPFAM" id="SSF58104">
    <property type="entry name" value="Methyl-accepting chemotaxis protein (MCP) signaling domain"/>
    <property type="match status" value="1"/>
</dbReference>
<protein>
    <submittedName>
        <fullName evidence="8">Methyl-accepting chemotaxis protein</fullName>
    </submittedName>
</protein>
<evidence type="ECO:0000256" key="5">
    <source>
        <dbReference type="SAM" id="Phobius"/>
    </source>
</evidence>
<dbReference type="RefSeq" id="WP_090021587.1">
    <property type="nucleotide sequence ID" value="NZ_FNCE01000013.1"/>
</dbReference>
<evidence type="ECO:0000313" key="9">
    <source>
        <dbReference type="Proteomes" id="UP000199415"/>
    </source>
</evidence>
<dbReference type="PANTHER" id="PTHR32089:SF112">
    <property type="entry name" value="LYSOZYME-LIKE PROTEIN-RELATED"/>
    <property type="match status" value="1"/>
</dbReference>
<dbReference type="PROSITE" id="PS50111">
    <property type="entry name" value="CHEMOTAXIS_TRANSDUC_2"/>
    <property type="match status" value="1"/>
</dbReference>
<feature type="compositionally biased region" description="Basic and acidic residues" evidence="4">
    <location>
        <begin position="221"/>
        <end position="254"/>
    </location>
</feature>
<evidence type="ECO:0000259" key="6">
    <source>
        <dbReference type="PROSITE" id="PS50111"/>
    </source>
</evidence>
<dbReference type="PANTHER" id="PTHR32089">
    <property type="entry name" value="METHYL-ACCEPTING CHEMOTAXIS PROTEIN MCPB"/>
    <property type="match status" value="1"/>
</dbReference>
<feature type="region of interest" description="Disordered" evidence="4">
    <location>
        <begin position="285"/>
        <end position="306"/>
    </location>
</feature>
<dbReference type="GO" id="GO:0007165">
    <property type="term" value="P:signal transduction"/>
    <property type="evidence" value="ECO:0007669"/>
    <property type="project" value="UniProtKB-KW"/>
</dbReference>
<dbReference type="STRING" id="1082479.SAMN05216241_11312"/>
<dbReference type="SMART" id="SM00283">
    <property type="entry name" value="MA"/>
    <property type="match status" value="1"/>
</dbReference>
<dbReference type="Gene3D" id="1.10.287.950">
    <property type="entry name" value="Methyl-accepting chemotaxis protein"/>
    <property type="match status" value="1"/>
</dbReference>
<feature type="domain" description="Methyl-accepting transducer" evidence="6">
    <location>
        <begin position="256"/>
        <end position="499"/>
    </location>
</feature>
<keyword evidence="1 3" id="KW-0807">Transducer</keyword>
<comment type="similarity">
    <text evidence="2">Belongs to the methyl-accepting chemotaxis (MCP) protein family.</text>
</comment>
<keyword evidence="9" id="KW-1185">Reference proteome</keyword>
<name>A0A1G7UB42_9PROT</name>
<gene>
    <name evidence="8" type="ORF">SAMN05216241_11312</name>
</gene>
<dbReference type="Pfam" id="PF00672">
    <property type="entry name" value="HAMP"/>
    <property type="match status" value="1"/>
</dbReference>
<dbReference type="InterPro" id="IPR003660">
    <property type="entry name" value="HAMP_dom"/>
</dbReference>
<accession>A0A1G7UB42</accession>
<feature type="domain" description="HAMP" evidence="7">
    <location>
        <begin position="169"/>
        <end position="222"/>
    </location>
</feature>
<proteinExistence type="inferred from homology"/>
<feature type="transmembrane region" description="Helical" evidence="5">
    <location>
        <begin position="149"/>
        <end position="168"/>
    </location>
</feature>
<feature type="region of interest" description="Disordered" evidence="4">
    <location>
        <begin position="217"/>
        <end position="260"/>
    </location>
</feature>
<dbReference type="Proteomes" id="UP000199415">
    <property type="component" value="Unassembled WGS sequence"/>
</dbReference>
<evidence type="ECO:0000259" key="7">
    <source>
        <dbReference type="PROSITE" id="PS50885"/>
    </source>
</evidence>
<dbReference type="GO" id="GO:0016020">
    <property type="term" value="C:membrane"/>
    <property type="evidence" value="ECO:0007669"/>
    <property type="project" value="InterPro"/>
</dbReference>
<reference evidence="8 9" key="1">
    <citation type="submission" date="2016-10" db="EMBL/GenBank/DDBJ databases">
        <authorList>
            <person name="de Groot N.N."/>
        </authorList>
    </citation>
    <scope>NUCLEOTIDE SEQUENCE [LARGE SCALE GENOMIC DNA]</scope>
    <source>
        <strain evidence="8 9">DSM 25584</strain>
    </source>
</reference>
<dbReference type="EMBL" id="FNCE01000013">
    <property type="protein sequence ID" value="SDG44249.1"/>
    <property type="molecule type" value="Genomic_DNA"/>
</dbReference>
<evidence type="ECO:0000256" key="3">
    <source>
        <dbReference type="PROSITE-ProRule" id="PRU00284"/>
    </source>
</evidence>
<sequence length="519" mass="55299">MRSISLPSLSLRWRVALGFTVLIVLISAVSGYVRVTKQTGDLESSLRSRAERLAAIEAQAVEGAVWDLNYERATSLLKGLKGDPAFEYALVRNKEGEVVADIGEKPADGVGIMAANAPVTHGEKKLGTLELGLTTGSLAAKTQESVRDAVISGLVMLAVLVAAMVFSLNRVLKPVGAITTAMTRIADGSEEVDVPYTQRRDEVGAMARAVGVFRDNTSEMARMRREQEEMQRRNEQEREESRRKLADSFEEKVKGNVGQMTSAAQTVAEQAGRMNEVAAKNREKVEGALQGSREASQSVQTVASTTDELTSSIREIANNAQQSQQVSDDAVQRASNTQSTVEQLQTAAKQIEEAVTLINDIAERTNLLALNATIEAARAGEAGKGFAVVADEVKSLANQTSKATESIAGQVKEVQSATGSVAEQMSAIAEVINQVNEHVSGISGAAEQQDTATREIARNAQAAADSAQYVQNNLSEIQEAAATNAEEAGQVSAAMSDLNARCESLDSDVDNFLADIRAA</sequence>
<dbReference type="Gene3D" id="1.10.8.500">
    <property type="entry name" value="HAMP domain in histidine kinase"/>
    <property type="match status" value="1"/>
</dbReference>
<dbReference type="Pfam" id="PF00015">
    <property type="entry name" value="MCPsignal"/>
    <property type="match status" value="1"/>
</dbReference>
<dbReference type="InterPro" id="IPR004089">
    <property type="entry name" value="MCPsignal_dom"/>
</dbReference>
<feature type="compositionally biased region" description="Polar residues" evidence="4">
    <location>
        <begin position="293"/>
        <end position="306"/>
    </location>
</feature>
<evidence type="ECO:0000313" key="8">
    <source>
        <dbReference type="EMBL" id="SDG44249.1"/>
    </source>
</evidence>
<dbReference type="OrthoDB" id="3378718at2"/>
<keyword evidence="5" id="KW-0812">Transmembrane</keyword>
<keyword evidence="5" id="KW-0472">Membrane</keyword>
<dbReference type="SMART" id="SM00304">
    <property type="entry name" value="HAMP"/>
    <property type="match status" value="1"/>
</dbReference>
<evidence type="ECO:0000256" key="2">
    <source>
        <dbReference type="ARBA" id="ARBA00029447"/>
    </source>
</evidence>
<dbReference type="PROSITE" id="PS50885">
    <property type="entry name" value="HAMP"/>
    <property type="match status" value="1"/>
</dbReference>
<evidence type="ECO:0000256" key="4">
    <source>
        <dbReference type="SAM" id="MobiDB-lite"/>
    </source>
</evidence>
<organism evidence="8 9">
    <name type="scientific">Limimonas halophila</name>
    <dbReference type="NCBI Taxonomy" id="1082479"/>
    <lineage>
        <taxon>Bacteria</taxon>
        <taxon>Pseudomonadati</taxon>
        <taxon>Pseudomonadota</taxon>
        <taxon>Alphaproteobacteria</taxon>
        <taxon>Rhodospirillales</taxon>
        <taxon>Rhodovibrionaceae</taxon>
        <taxon>Limimonas</taxon>
    </lineage>
</organism>
<dbReference type="CDD" id="cd06225">
    <property type="entry name" value="HAMP"/>
    <property type="match status" value="1"/>
</dbReference>
<evidence type="ECO:0000256" key="1">
    <source>
        <dbReference type="ARBA" id="ARBA00023224"/>
    </source>
</evidence>